<organism evidence="3 4">
    <name type="scientific">Nonomuraea wenchangensis</name>
    <dbReference type="NCBI Taxonomy" id="568860"/>
    <lineage>
        <taxon>Bacteria</taxon>
        <taxon>Bacillati</taxon>
        <taxon>Actinomycetota</taxon>
        <taxon>Actinomycetes</taxon>
        <taxon>Streptosporangiales</taxon>
        <taxon>Streptosporangiaceae</taxon>
        <taxon>Nonomuraea</taxon>
    </lineage>
</organism>
<dbReference type="PANTHER" id="PTHR46211:SF1">
    <property type="entry name" value="GLYCEROPHOSPHODIESTER PHOSPHODIESTERASE, CYTOPLASMIC"/>
    <property type="match status" value="1"/>
</dbReference>
<reference evidence="3 4" key="1">
    <citation type="submission" date="2016-10" db="EMBL/GenBank/DDBJ databases">
        <authorList>
            <person name="de Groot N.N."/>
        </authorList>
    </citation>
    <scope>NUCLEOTIDE SEQUENCE [LARGE SCALE GENOMIC DNA]</scope>
    <source>
        <strain evidence="3 4">CGMCC 4.5598</strain>
    </source>
</reference>
<dbReference type="Proteomes" id="UP000199361">
    <property type="component" value="Unassembled WGS sequence"/>
</dbReference>
<evidence type="ECO:0000259" key="2">
    <source>
        <dbReference type="PROSITE" id="PS51704"/>
    </source>
</evidence>
<accession>A0A1H9YH83</accession>
<dbReference type="Pfam" id="PF03009">
    <property type="entry name" value="GDPD"/>
    <property type="match status" value="1"/>
</dbReference>
<evidence type="ECO:0000313" key="3">
    <source>
        <dbReference type="EMBL" id="SES67880.1"/>
    </source>
</evidence>
<dbReference type="EMBL" id="FOHX01000001">
    <property type="protein sequence ID" value="SES67880.1"/>
    <property type="molecule type" value="Genomic_DNA"/>
</dbReference>
<evidence type="ECO:0000256" key="1">
    <source>
        <dbReference type="SAM" id="SignalP"/>
    </source>
</evidence>
<feature type="chain" id="PRO_5011554426" evidence="1">
    <location>
        <begin position="25"/>
        <end position="289"/>
    </location>
</feature>
<dbReference type="SUPFAM" id="SSF51695">
    <property type="entry name" value="PLC-like phosphodiesterases"/>
    <property type="match status" value="1"/>
</dbReference>
<gene>
    <name evidence="3" type="ORF">SAMN05421811_10124</name>
</gene>
<evidence type="ECO:0000313" key="4">
    <source>
        <dbReference type="Proteomes" id="UP000199361"/>
    </source>
</evidence>
<dbReference type="InterPro" id="IPR030395">
    <property type="entry name" value="GP_PDE_dom"/>
</dbReference>
<keyword evidence="4" id="KW-1185">Reference proteome</keyword>
<dbReference type="PROSITE" id="PS51704">
    <property type="entry name" value="GP_PDE"/>
    <property type="match status" value="1"/>
</dbReference>
<dbReference type="Gene3D" id="3.20.20.190">
    <property type="entry name" value="Phosphatidylinositol (PI) phosphodiesterase"/>
    <property type="match status" value="1"/>
</dbReference>
<dbReference type="OrthoDB" id="9758957at2"/>
<dbReference type="STRING" id="568860.SAMN05421811_10124"/>
<feature type="domain" description="GP-PDE" evidence="2">
    <location>
        <begin position="43"/>
        <end position="287"/>
    </location>
</feature>
<dbReference type="GO" id="GO:0008081">
    <property type="term" value="F:phosphoric diester hydrolase activity"/>
    <property type="evidence" value="ECO:0007669"/>
    <property type="project" value="InterPro"/>
</dbReference>
<proteinExistence type="predicted"/>
<dbReference type="PANTHER" id="PTHR46211">
    <property type="entry name" value="GLYCEROPHOSPHORYL DIESTER PHOSPHODIESTERASE"/>
    <property type="match status" value="1"/>
</dbReference>
<name>A0A1H9YH83_9ACTN</name>
<dbReference type="RefSeq" id="WP_091075270.1">
    <property type="nucleotide sequence ID" value="NZ_FOHX01000001.1"/>
</dbReference>
<keyword evidence="1" id="KW-0732">Signal</keyword>
<sequence>MYRSFGIAAALLTGTALLGGTAWASVASPARPPRVPRSHFTHAENIAHRAGSGVAPENTIAACARASASGADRCEFDVQQTKDQQLVLIHDETLARTTNVEELFPDRSPWRVSDFTLAEIRRLDAGSWFSPRFRNERVPTLQQALEMLGKGRAGLLLEIKHSPRSPGIDNRVAAELLQNRDLWEGRRLALQSFDRQALRKLHRAVPDVPILLLGADNGQLSDVADYADALVLPHAARLTAGQVREVKARGLRVYAGPTDRPQVQRRLLSFGVDGIMTGVPARLRDVLRY</sequence>
<dbReference type="InterPro" id="IPR017946">
    <property type="entry name" value="PLC-like_Pdiesterase_TIM-brl"/>
</dbReference>
<dbReference type="GO" id="GO:0006629">
    <property type="term" value="P:lipid metabolic process"/>
    <property type="evidence" value="ECO:0007669"/>
    <property type="project" value="InterPro"/>
</dbReference>
<dbReference type="AlphaFoldDB" id="A0A1H9YH83"/>
<feature type="signal peptide" evidence="1">
    <location>
        <begin position="1"/>
        <end position="24"/>
    </location>
</feature>
<protein>
    <submittedName>
        <fullName evidence="3">Glycerophosphoryl diester phosphodiesterase</fullName>
    </submittedName>
</protein>